<dbReference type="EMBL" id="JBEPMX010000005">
    <property type="protein sequence ID" value="MET3683230.1"/>
    <property type="molecule type" value="Genomic_DNA"/>
</dbReference>
<name>A0ABV2KXF4_9BACI</name>
<feature type="transmembrane region" description="Helical" evidence="1">
    <location>
        <begin position="118"/>
        <end position="136"/>
    </location>
</feature>
<feature type="transmembrane region" description="Helical" evidence="1">
    <location>
        <begin position="26"/>
        <end position="47"/>
    </location>
</feature>
<evidence type="ECO:0000256" key="1">
    <source>
        <dbReference type="SAM" id="Phobius"/>
    </source>
</evidence>
<feature type="transmembrane region" description="Helical" evidence="1">
    <location>
        <begin position="142"/>
        <end position="163"/>
    </location>
</feature>
<keyword evidence="1" id="KW-0472">Membrane</keyword>
<dbReference type="RefSeq" id="WP_354219815.1">
    <property type="nucleotide sequence ID" value="NZ_JBEPMX010000005.1"/>
</dbReference>
<dbReference type="NCBIfam" id="NF041644">
    <property type="entry name" value="CBO0543_fam"/>
    <property type="match status" value="1"/>
</dbReference>
<evidence type="ECO:0000313" key="3">
    <source>
        <dbReference type="Proteomes" id="UP001549167"/>
    </source>
</evidence>
<feature type="transmembrane region" description="Helical" evidence="1">
    <location>
        <begin position="59"/>
        <end position="77"/>
    </location>
</feature>
<keyword evidence="1" id="KW-0812">Transmembrane</keyword>
<gene>
    <name evidence="2" type="ORF">ABID56_001321</name>
</gene>
<accession>A0ABV2KXF4</accession>
<evidence type="ECO:0000313" key="2">
    <source>
        <dbReference type="EMBL" id="MET3683230.1"/>
    </source>
</evidence>
<comment type="caution">
    <text evidence="2">The sequence shown here is derived from an EMBL/GenBank/DDBJ whole genome shotgun (WGS) entry which is preliminary data.</text>
</comment>
<dbReference type="InterPro" id="IPR048147">
    <property type="entry name" value="CBO0543-like"/>
</dbReference>
<dbReference type="Proteomes" id="UP001549167">
    <property type="component" value="Unassembled WGS sequence"/>
</dbReference>
<evidence type="ECO:0008006" key="4">
    <source>
        <dbReference type="Google" id="ProtNLM"/>
    </source>
</evidence>
<keyword evidence="1" id="KW-1133">Transmembrane helix</keyword>
<keyword evidence="3" id="KW-1185">Reference proteome</keyword>
<proteinExistence type="predicted"/>
<sequence>MHILFSLLLLALNIQKKTWRNFTNYYPALIYVCVFNVLYYILCRDFLMWELKDKTLSKSVVRALHILVIVPLLILLYLSNLPVSLSKQIVYINKWIIISIFVEFIGQKLKMISFHNGWNLYWSILIYIKMYTYSILMINRPLLTWVISTASTISFLIMFKVPVKHNVQTQLKEWRNVMSFKYR</sequence>
<protein>
    <recommendedName>
        <fullName evidence="4">Acyltransferase family protein</fullName>
    </recommendedName>
</protein>
<organism evidence="2 3">
    <name type="scientific">Alkalibacillus flavidus</name>
    <dbReference type="NCBI Taxonomy" id="546021"/>
    <lineage>
        <taxon>Bacteria</taxon>
        <taxon>Bacillati</taxon>
        <taxon>Bacillota</taxon>
        <taxon>Bacilli</taxon>
        <taxon>Bacillales</taxon>
        <taxon>Bacillaceae</taxon>
        <taxon>Alkalibacillus</taxon>
    </lineage>
</organism>
<reference evidence="2 3" key="1">
    <citation type="submission" date="2024-06" db="EMBL/GenBank/DDBJ databases">
        <title>Genomic Encyclopedia of Type Strains, Phase IV (KMG-IV): sequencing the most valuable type-strain genomes for metagenomic binning, comparative biology and taxonomic classification.</title>
        <authorList>
            <person name="Goeker M."/>
        </authorList>
    </citation>
    <scope>NUCLEOTIDE SEQUENCE [LARGE SCALE GENOMIC DNA]</scope>
    <source>
        <strain evidence="2 3">DSM 23520</strain>
    </source>
</reference>